<keyword evidence="6" id="KW-0457">Lysine biosynthesis</keyword>
<dbReference type="Pfam" id="PF00132">
    <property type="entry name" value="Hexapep"/>
    <property type="match status" value="1"/>
</dbReference>
<comment type="caution">
    <text evidence="8">The sequence shown here is derived from an EMBL/GenBank/DDBJ whole genome shotgun (WGS) entry which is preliminary data.</text>
</comment>
<dbReference type="OrthoDB" id="9815592at2"/>
<dbReference type="Proteomes" id="UP000002943">
    <property type="component" value="Unassembled WGS sequence"/>
</dbReference>
<gene>
    <name evidence="8" type="ORF">VIBC2010_19140</name>
</gene>
<keyword evidence="3" id="KW-0808">Transferase</keyword>
<dbReference type="InterPro" id="IPR018357">
    <property type="entry name" value="Hexapep_transf_CS"/>
</dbReference>
<evidence type="ECO:0000256" key="4">
    <source>
        <dbReference type="ARBA" id="ARBA00022737"/>
    </source>
</evidence>
<dbReference type="InterPro" id="IPR001451">
    <property type="entry name" value="Hexapep"/>
</dbReference>
<dbReference type="eggNOG" id="COG1043">
    <property type="taxonomic scope" value="Bacteria"/>
</dbReference>
<protein>
    <recommendedName>
        <fullName evidence="10">N-acetyltransferase</fullName>
    </recommendedName>
</protein>
<organism evidence="8 9">
    <name type="scientific">Vibrio caribbeanicus ATCC BAA-2122</name>
    <dbReference type="NCBI Taxonomy" id="796620"/>
    <lineage>
        <taxon>Bacteria</taxon>
        <taxon>Pseudomonadati</taxon>
        <taxon>Pseudomonadota</taxon>
        <taxon>Gammaproteobacteria</taxon>
        <taxon>Vibrionales</taxon>
        <taxon>Vibrionaceae</taxon>
        <taxon>Vibrio</taxon>
    </lineage>
</organism>
<evidence type="ECO:0000313" key="8">
    <source>
        <dbReference type="EMBL" id="EFP95123.1"/>
    </source>
</evidence>
<dbReference type="Pfam" id="PF14602">
    <property type="entry name" value="Hexapep_2"/>
    <property type="match status" value="1"/>
</dbReference>
<proteinExistence type="inferred from homology"/>
<reference evidence="8 9" key="1">
    <citation type="journal article" date="2012" name="Int. J. Syst. Evol. Microbiol.">
        <title>Vibrio caribbeanicus sp. nov., isolated from the marine sponge Scleritoderma cyanea.</title>
        <authorList>
            <person name="Hoffmann M."/>
            <person name="Monday S.R."/>
            <person name="Allard M.W."/>
            <person name="Strain E.A."/>
            <person name="Whittaker P."/>
            <person name="Naum M."/>
            <person name="McCarthy P.J."/>
            <person name="Lopez J.V."/>
            <person name="Fischer M."/>
            <person name="Brown E.W."/>
        </authorList>
    </citation>
    <scope>NUCLEOTIDE SEQUENCE [LARGE SCALE GENOMIC DNA]</scope>
    <source>
        <strain evidence="8 9">ATCC BAA-2122</strain>
    </source>
</reference>
<evidence type="ECO:0000256" key="7">
    <source>
        <dbReference type="ARBA" id="ARBA00023315"/>
    </source>
</evidence>
<dbReference type="STRING" id="796620.VIBC2010_19140"/>
<evidence type="ECO:0000256" key="3">
    <source>
        <dbReference type="ARBA" id="ARBA00022679"/>
    </source>
</evidence>
<dbReference type="PANTHER" id="PTHR43300">
    <property type="entry name" value="ACETYLTRANSFERASE"/>
    <property type="match status" value="1"/>
</dbReference>
<evidence type="ECO:0000256" key="6">
    <source>
        <dbReference type="ARBA" id="ARBA00023154"/>
    </source>
</evidence>
<dbReference type="PROSITE" id="PS00101">
    <property type="entry name" value="HEXAPEP_TRANSFERASES"/>
    <property type="match status" value="1"/>
</dbReference>
<dbReference type="SUPFAM" id="SSF51161">
    <property type="entry name" value="Trimeric LpxA-like enzymes"/>
    <property type="match status" value="1"/>
</dbReference>
<evidence type="ECO:0000256" key="5">
    <source>
        <dbReference type="ARBA" id="ARBA00022915"/>
    </source>
</evidence>
<keyword evidence="5" id="KW-0220">Diaminopimelate biosynthesis</keyword>
<accession>E3BNZ1</accession>
<sequence>MIHPSAIISPNAKIGNNVTIGAFCIIHDFVEIGDNSTIDNYCELGIPTPLANSDALIIGDNSRIRSHSCLYTGSNIGHNFVSGHYVTIRENSSIGTNVQLGSRGDIQGDCEIGNFTKMHADVHIGKASKVGQYVWMFPEVLLTNDPTPPSETLEGVVIEDFVVLASKVLILPGVIVGKDSVVAAGSVVKNNIDTGLVFSGNPAKKLCKSNILRLKGNIKQKAYPWRYRFHRGYTDSDVKAWLSEIDS</sequence>
<evidence type="ECO:0000256" key="2">
    <source>
        <dbReference type="ARBA" id="ARBA00022605"/>
    </source>
</evidence>
<dbReference type="GO" id="GO:0019877">
    <property type="term" value="P:diaminopimelate biosynthetic process"/>
    <property type="evidence" value="ECO:0007669"/>
    <property type="project" value="UniProtKB-KW"/>
</dbReference>
<name>E3BNZ1_9VIBR</name>
<dbReference type="AlphaFoldDB" id="E3BNZ1"/>
<dbReference type="Gene3D" id="2.160.10.10">
    <property type="entry name" value="Hexapeptide repeat proteins"/>
    <property type="match status" value="1"/>
</dbReference>
<dbReference type="CDD" id="cd03358">
    <property type="entry name" value="LbH_WxcM_N_like"/>
    <property type="match status" value="1"/>
</dbReference>
<dbReference type="PANTHER" id="PTHR43300:SF10">
    <property type="entry name" value="2,3,4,5-TETRAHYDROPYRIDINE-2,6-DICARBOXYLATE N-ACETYLTRANSFERASE"/>
    <property type="match status" value="1"/>
</dbReference>
<dbReference type="InterPro" id="IPR011004">
    <property type="entry name" value="Trimer_LpxA-like_sf"/>
</dbReference>
<evidence type="ECO:0000313" key="9">
    <source>
        <dbReference type="Proteomes" id="UP000002943"/>
    </source>
</evidence>
<evidence type="ECO:0008006" key="10">
    <source>
        <dbReference type="Google" id="ProtNLM"/>
    </source>
</evidence>
<dbReference type="RefSeq" id="WP_009602888.1">
    <property type="nucleotide sequence ID" value="NZ_AEIU01000099.1"/>
</dbReference>
<dbReference type="GO" id="GO:0016746">
    <property type="term" value="F:acyltransferase activity"/>
    <property type="evidence" value="ECO:0007669"/>
    <property type="project" value="UniProtKB-KW"/>
</dbReference>
<dbReference type="InterPro" id="IPR050179">
    <property type="entry name" value="Trans_hexapeptide_repeat"/>
</dbReference>
<dbReference type="EMBL" id="AEIU01000099">
    <property type="protein sequence ID" value="EFP95123.1"/>
    <property type="molecule type" value="Genomic_DNA"/>
</dbReference>
<keyword evidence="7" id="KW-0012">Acyltransferase</keyword>
<keyword evidence="4" id="KW-0677">Repeat</keyword>
<comment type="similarity">
    <text evidence="1">Belongs to the transferase hexapeptide repeat family.</text>
</comment>
<dbReference type="GO" id="GO:0009085">
    <property type="term" value="P:lysine biosynthetic process"/>
    <property type="evidence" value="ECO:0007669"/>
    <property type="project" value="UniProtKB-KW"/>
</dbReference>
<keyword evidence="9" id="KW-1185">Reference proteome</keyword>
<keyword evidence="2" id="KW-0028">Amino-acid biosynthesis</keyword>
<evidence type="ECO:0000256" key="1">
    <source>
        <dbReference type="ARBA" id="ARBA00007274"/>
    </source>
</evidence>